<feature type="domain" description="WW" evidence="6">
    <location>
        <begin position="430"/>
        <end position="463"/>
    </location>
</feature>
<evidence type="ECO:0000313" key="8">
    <source>
        <dbReference type="Proteomes" id="UP000654075"/>
    </source>
</evidence>
<sequence>VFQHWSHVFINVIFAMVLMVQFGVMVQQINTENNRGLLKLHLRDVWTWLDIGLVLGGIILIVWFGVVYFEQESFKSNVVLLGDLPIYDVLTAREERFVQATLMNRAFQGQVTKLMDHLIFVIDRTVWLRSLTAWYVVMLTFRFFRGYAGQPRTAVLLQAMMYMAPLFLHYLVVWVVVFCNFALMGYILFGEQLYGWHTAALSITSLLKVLLGESEYKDLSSVSQISAFLWWWSFFIVMTLLLARVLTAAVLRRFLEVRAALGEPGIGMPQQIANLLKNLWHIRSYEGAIKSTPEEELLDMLAADLDPAHVKQLMQMMQDRRLTTREDLSKAQNDKIVDVEFLVSRGLEPQSAERLLERCQEWAKDISMTSSATHRLMMLVARQMAYVKTEADRIQRKVRGRVDRAAQAHDRVAVKHAKSVALGKRIRRAQTLPPGWTPHRDESGRRYLRHEESGLTSWTLPRHLI</sequence>
<dbReference type="InterPro" id="IPR051223">
    <property type="entry name" value="Polycystin"/>
</dbReference>
<evidence type="ECO:0000313" key="7">
    <source>
        <dbReference type="EMBL" id="CAE8615079.1"/>
    </source>
</evidence>
<accession>A0A813FS80</accession>
<organism evidence="7 8">
    <name type="scientific">Polarella glacialis</name>
    <name type="common">Dinoflagellate</name>
    <dbReference type="NCBI Taxonomy" id="89957"/>
    <lineage>
        <taxon>Eukaryota</taxon>
        <taxon>Sar</taxon>
        <taxon>Alveolata</taxon>
        <taxon>Dinophyceae</taxon>
        <taxon>Suessiales</taxon>
        <taxon>Suessiaceae</taxon>
        <taxon>Polarella</taxon>
    </lineage>
</organism>
<dbReference type="CDD" id="cd00201">
    <property type="entry name" value="WW"/>
    <property type="match status" value="1"/>
</dbReference>
<dbReference type="SUPFAM" id="SSF51045">
    <property type="entry name" value="WW domain"/>
    <property type="match status" value="1"/>
</dbReference>
<dbReference type="EMBL" id="CAJNNV010025557">
    <property type="protein sequence ID" value="CAE8615079.1"/>
    <property type="molecule type" value="Genomic_DNA"/>
</dbReference>
<keyword evidence="3 5" id="KW-1133">Transmembrane helix</keyword>
<dbReference type="OrthoDB" id="444119at2759"/>
<feature type="transmembrane region" description="Helical" evidence="5">
    <location>
        <begin position="166"/>
        <end position="189"/>
    </location>
</feature>
<dbReference type="PROSITE" id="PS50020">
    <property type="entry name" value="WW_DOMAIN_2"/>
    <property type="match status" value="1"/>
</dbReference>
<dbReference type="OMA" id="QISAFLW"/>
<reference evidence="7" key="1">
    <citation type="submission" date="2021-02" db="EMBL/GenBank/DDBJ databases">
        <authorList>
            <person name="Dougan E. K."/>
            <person name="Rhodes N."/>
            <person name="Thang M."/>
            <person name="Chan C."/>
        </authorList>
    </citation>
    <scope>NUCLEOTIDE SEQUENCE</scope>
</reference>
<feature type="non-terminal residue" evidence="7">
    <location>
        <position position="1"/>
    </location>
</feature>
<keyword evidence="2 5" id="KW-0812">Transmembrane</keyword>
<dbReference type="PANTHER" id="PTHR10877:SF183">
    <property type="entry name" value="AT14535P-RELATED"/>
    <property type="match status" value="1"/>
</dbReference>
<feature type="transmembrane region" description="Helical" evidence="5">
    <location>
        <begin position="229"/>
        <end position="251"/>
    </location>
</feature>
<protein>
    <recommendedName>
        <fullName evidence="6">WW domain-containing protein</fullName>
    </recommendedName>
</protein>
<feature type="transmembrane region" description="Helical" evidence="5">
    <location>
        <begin position="47"/>
        <end position="69"/>
    </location>
</feature>
<gene>
    <name evidence="7" type="ORF">PGLA1383_LOCUS32796</name>
</gene>
<dbReference type="InterPro" id="IPR001202">
    <property type="entry name" value="WW_dom"/>
</dbReference>
<feature type="transmembrane region" description="Helical" evidence="5">
    <location>
        <begin position="126"/>
        <end position="145"/>
    </location>
</feature>
<comment type="subcellular location">
    <subcellularLocation>
        <location evidence="1">Membrane</location>
        <topology evidence="1">Multi-pass membrane protein</topology>
    </subcellularLocation>
</comment>
<dbReference type="AlphaFoldDB" id="A0A813FS80"/>
<keyword evidence="8" id="KW-1185">Reference proteome</keyword>
<dbReference type="GO" id="GO:0016020">
    <property type="term" value="C:membrane"/>
    <property type="evidence" value="ECO:0007669"/>
    <property type="project" value="UniProtKB-SubCell"/>
</dbReference>
<evidence type="ECO:0000256" key="5">
    <source>
        <dbReference type="SAM" id="Phobius"/>
    </source>
</evidence>
<feature type="transmembrane region" description="Helical" evidence="5">
    <location>
        <begin position="6"/>
        <end position="26"/>
    </location>
</feature>
<dbReference type="SMART" id="SM00456">
    <property type="entry name" value="WW"/>
    <property type="match status" value="1"/>
</dbReference>
<dbReference type="PANTHER" id="PTHR10877">
    <property type="entry name" value="POLYCYSTIN FAMILY MEMBER"/>
    <property type="match status" value="1"/>
</dbReference>
<keyword evidence="4 5" id="KW-0472">Membrane</keyword>
<name>A0A813FS80_POLGL</name>
<dbReference type="Gene3D" id="2.20.70.10">
    <property type="match status" value="1"/>
</dbReference>
<dbReference type="Proteomes" id="UP000654075">
    <property type="component" value="Unassembled WGS sequence"/>
</dbReference>
<evidence type="ECO:0000256" key="1">
    <source>
        <dbReference type="ARBA" id="ARBA00004141"/>
    </source>
</evidence>
<evidence type="ECO:0000259" key="6">
    <source>
        <dbReference type="PROSITE" id="PS50020"/>
    </source>
</evidence>
<evidence type="ECO:0000256" key="3">
    <source>
        <dbReference type="ARBA" id="ARBA00022989"/>
    </source>
</evidence>
<dbReference type="InterPro" id="IPR013122">
    <property type="entry name" value="PKD1_2_channel"/>
</dbReference>
<evidence type="ECO:0000256" key="4">
    <source>
        <dbReference type="ARBA" id="ARBA00023136"/>
    </source>
</evidence>
<evidence type="ECO:0000256" key="2">
    <source>
        <dbReference type="ARBA" id="ARBA00022692"/>
    </source>
</evidence>
<proteinExistence type="predicted"/>
<dbReference type="InterPro" id="IPR036020">
    <property type="entry name" value="WW_dom_sf"/>
</dbReference>
<comment type="caution">
    <text evidence="7">The sequence shown here is derived from an EMBL/GenBank/DDBJ whole genome shotgun (WGS) entry which is preliminary data.</text>
</comment>
<dbReference type="Pfam" id="PF08016">
    <property type="entry name" value="PKD_channel"/>
    <property type="match status" value="1"/>
</dbReference>